<proteinExistence type="predicted"/>
<dbReference type="Proteomes" id="UP000236305">
    <property type="component" value="Unassembled WGS sequence"/>
</dbReference>
<gene>
    <name evidence="1" type="ORF">BJF96_g10171</name>
</gene>
<name>A0AA45AHD1_VERDA</name>
<protein>
    <submittedName>
        <fullName evidence="1">Uncharacterized protein</fullName>
    </submittedName>
</protein>
<organism evidence="1 2">
    <name type="scientific">Verticillium dahliae</name>
    <name type="common">Verticillium wilt</name>
    <dbReference type="NCBI Taxonomy" id="27337"/>
    <lineage>
        <taxon>Eukaryota</taxon>
        <taxon>Fungi</taxon>
        <taxon>Dikarya</taxon>
        <taxon>Ascomycota</taxon>
        <taxon>Pezizomycotina</taxon>
        <taxon>Sordariomycetes</taxon>
        <taxon>Hypocreomycetidae</taxon>
        <taxon>Glomerellales</taxon>
        <taxon>Plectosphaerellaceae</taxon>
        <taxon>Verticillium</taxon>
    </lineage>
</organism>
<sequence>MEIEVWCSRRILLMAMENLKSYVCTNGVSGDDDKVIWLANCSGSITRRVRPAEGRQVSEDGFNLNLKVIWWAVASEWSVAVITETSKIAPMDVDMALGESGP</sequence>
<dbReference type="EMBL" id="MPSH01000063">
    <property type="protein sequence ID" value="PNH26523.1"/>
    <property type="molecule type" value="Genomic_DNA"/>
</dbReference>
<comment type="caution">
    <text evidence="1">The sequence shown here is derived from an EMBL/GenBank/DDBJ whole genome shotgun (WGS) entry which is preliminary data.</text>
</comment>
<dbReference type="AlphaFoldDB" id="A0AA45AHD1"/>
<evidence type="ECO:0000313" key="2">
    <source>
        <dbReference type="Proteomes" id="UP000236305"/>
    </source>
</evidence>
<evidence type="ECO:0000313" key="1">
    <source>
        <dbReference type="EMBL" id="PNH26523.1"/>
    </source>
</evidence>
<reference evidence="1 2" key="1">
    <citation type="submission" date="2017-12" db="EMBL/GenBank/DDBJ databases">
        <title>Comparative genomics yields insights into virulence evolution of Verticillium dahliae.</title>
        <authorList>
            <person name="Fan R."/>
            <person name="Armitage A.D."/>
            <person name="Cascant-Lopez E."/>
            <person name="Sobczyk M."/>
            <person name="Cockerton H.M."/>
            <person name="Harrison R.J."/>
        </authorList>
    </citation>
    <scope>NUCLEOTIDE SEQUENCE [LARGE SCALE GENOMIC DNA]</scope>
    <source>
        <strain evidence="1 2">12008</strain>
    </source>
</reference>
<accession>A0AA45AHD1</accession>